<comment type="caution">
    <text evidence="1">The sequence shown here is derived from an EMBL/GenBank/DDBJ whole genome shotgun (WGS) entry which is preliminary data.</text>
</comment>
<sequence length="98" mass="10361">MSQTRKGWGLVLQTHSSIGTIMSHVRALSMAYSHAEVSVAWMRYDGNRVSPANATGSTYITPGNINWLQVNVGTQLGTGTTSGTVSIPDSGDVLHGVD</sequence>
<organism evidence="1 2">
    <name type="scientific">Purpureocillium lilacinum</name>
    <name type="common">Paecilomyces lilacinus</name>
    <dbReference type="NCBI Taxonomy" id="33203"/>
    <lineage>
        <taxon>Eukaryota</taxon>
        <taxon>Fungi</taxon>
        <taxon>Dikarya</taxon>
        <taxon>Ascomycota</taxon>
        <taxon>Pezizomycotina</taxon>
        <taxon>Sordariomycetes</taxon>
        <taxon>Hypocreomycetidae</taxon>
        <taxon>Hypocreales</taxon>
        <taxon>Ophiocordycipitaceae</taxon>
        <taxon>Purpureocillium</taxon>
    </lineage>
</organism>
<name>A0ACC4DGH5_PURLI</name>
<evidence type="ECO:0000313" key="1">
    <source>
        <dbReference type="EMBL" id="KAL3955227.1"/>
    </source>
</evidence>
<gene>
    <name evidence="1" type="ORF">ACCO45_010790</name>
</gene>
<protein>
    <submittedName>
        <fullName evidence="1">Uncharacterized protein</fullName>
    </submittedName>
</protein>
<proteinExistence type="predicted"/>
<keyword evidence="2" id="KW-1185">Reference proteome</keyword>
<dbReference type="Proteomes" id="UP001638806">
    <property type="component" value="Unassembled WGS sequence"/>
</dbReference>
<dbReference type="EMBL" id="JBGNUJ010000010">
    <property type="protein sequence ID" value="KAL3955227.1"/>
    <property type="molecule type" value="Genomic_DNA"/>
</dbReference>
<reference evidence="1" key="1">
    <citation type="submission" date="2024-12" db="EMBL/GenBank/DDBJ databases">
        <title>Comparative genomics and development of molecular markers within Purpureocillium lilacinum and among Purpureocillium species.</title>
        <authorList>
            <person name="Yeh Z.-Y."/>
            <person name="Ni N.-T."/>
            <person name="Lo P.-H."/>
            <person name="Mushyakhwo K."/>
            <person name="Lin C.-F."/>
            <person name="Nai Y.-S."/>
        </authorList>
    </citation>
    <scope>NUCLEOTIDE SEQUENCE</scope>
    <source>
        <strain evidence="1">NCHU-NPUST-175</strain>
    </source>
</reference>
<accession>A0ACC4DGH5</accession>
<evidence type="ECO:0000313" key="2">
    <source>
        <dbReference type="Proteomes" id="UP001638806"/>
    </source>
</evidence>